<evidence type="ECO:0000313" key="2">
    <source>
        <dbReference type="Proteomes" id="UP001165962"/>
    </source>
</evidence>
<protein>
    <submittedName>
        <fullName evidence="1">Uncharacterized protein</fullName>
    </submittedName>
</protein>
<evidence type="ECO:0000313" key="1">
    <source>
        <dbReference type="EMBL" id="NHN30515.1"/>
    </source>
</evidence>
<reference evidence="1" key="1">
    <citation type="submission" date="2020-03" db="EMBL/GenBank/DDBJ databases">
        <title>Draft sequencing of Paenibacilllus sp. S3N08.</title>
        <authorList>
            <person name="Kim D.-U."/>
        </authorList>
    </citation>
    <scope>NUCLEOTIDE SEQUENCE</scope>
    <source>
        <strain evidence="1">S3N08</strain>
    </source>
</reference>
<dbReference type="Proteomes" id="UP001165962">
    <property type="component" value="Unassembled WGS sequence"/>
</dbReference>
<name>A0ABX0J2H4_9BACL</name>
<sequence length="67" mass="7348">MVKLSNAIESVIFKVNGKTQANPDSRLLGLSYNGAGAAHPYEDDISEIPREGQYIKELEMKIELSAP</sequence>
<organism evidence="1 2">
    <name type="scientific">Paenibacillus agricola</name>
    <dbReference type="NCBI Taxonomy" id="2716264"/>
    <lineage>
        <taxon>Bacteria</taxon>
        <taxon>Bacillati</taxon>
        <taxon>Bacillota</taxon>
        <taxon>Bacilli</taxon>
        <taxon>Bacillales</taxon>
        <taxon>Paenibacillaceae</taxon>
        <taxon>Paenibacillus</taxon>
    </lineage>
</organism>
<accession>A0ABX0J2H4</accession>
<keyword evidence="2" id="KW-1185">Reference proteome</keyword>
<proteinExistence type="predicted"/>
<gene>
    <name evidence="1" type="ORF">G9U52_11795</name>
</gene>
<dbReference type="EMBL" id="JAAOIW010000004">
    <property type="protein sequence ID" value="NHN30515.1"/>
    <property type="molecule type" value="Genomic_DNA"/>
</dbReference>
<comment type="caution">
    <text evidence="1">The sequence shown here is derived from an EMBL/GenBank/DDBJ whole genome shotgun (WGS) entry which is preliminary data.</text>
</comment>